<dbReference type="InterPro" id="IPR013325">
    <property type="entry name" value="RNA_pol_sigma_r2"/>
</dbReference>
<gene>
    <name evidence="8" type="primary">sigZ</name>
    <name evidence="8" type="ORF">J8C05_11385</name>
</gene>
<evidence type="ECO:0000256" key="4">
    <source>
        <dbReference type="ARBA" id="ARBA00023163"/>
    </source>
</evidence>
<accession>A0ABX8B764</accession>
<keyword evidence="3" id="KW-0731">Sigma factor</keyword>
<dbReference type="SUPFAM" id="SSF88659">
    <property type="entry name" value="Sigma3 and sigma4 domains of RNA polymerase sigma factors"/>
    <property type="match status" value="1"/>
</dbReference>
<dbReference type="Pfam" id="PF04542">
    <property type="entry name" value="Sigma70_r2"/>
    <property type="match status" value="1"/>
</dbReference>
<keyword evidence="2" id="KW-0805">Transcription regulation</keyword>
<dbReference type="Proteomes" id="UP000677668">
    <property type="component" value="Chromosome 2"/>
</dbReference>
<organism evidence="8 9">
    <name type="scientific">Chloracidobacterium sp. N</name>
    <dbReference type="NCBI Taxonomy" id="2821540"/>
    <lineage>
        <taxon>Bacteria</taxon>
        <taxon>Pseudomonadati</taxon>
        <taxon>Acidobacteriota</taxon>
        <taxon>Terriglobia</taxon>
        <taxon>Terriglobales</taxon>
        <taxon>Acidobacteriaceae</taxon>
        <taxon>Chloracidobacterium</taxon>
        <taxon>Chloracidobacterium aggregatum</taxon>
    </lineage>
</organism>
<feature type="domain" description="RNA polymerase sigma-70 region 2" evidence="6">
    <location>
        <begin position="8"/>
        <end position="74"/>
    </location>
</feature>
<dbReference type="NCBIfam" id="TIGR02959">
    <property type="entry name" value="SigZ"/>
    <property type="match status" value="1"/>
</dbReference>
<reference evidence="8 9" key="1">
    <citation type="submission" date="2021-03" db="EMBL/GenBank/DDBJ databases">
        <title>Genomic and phenotypic characterization of Chloracidobacterium isolates provides evidence for multiple species.</title>
        <authorList>
            <person name="Saini M.K."/>
            <person name="Costas A.M.G."/>
            <person name="Tank M."/>
            <person name="Bryant D.A."/>
        </authorList>
    </citation>
    <scope>NUCLEOTIDE SEQUENCE [LARGE SCALE GENOMIC DNA]</scope>
    <source>
        <strain evidence="8 9">N</strain>
    </source>
</reference>
<dbReference type="PANTHER" id="PTHR43133">
    <property type="entry name" value="RNA POLYMERASE ECF-TYPE SIGMA FACTO"/>
    <property type="match status" value="1"/>
</dbReference>
<keyword evidence="4" id="KW-0804">Transcription</keyword>
<dbReference type="RefSeq" id="WP_211423664.1">
    <property type="nucleotide sequence ID" value="NZ_CP072643.1"/>
</dbReference>
<dbReference type="CDD" id="cd06171">
    <property type="entry name" value="Sigma70_r4"/>
    <property type="match status" value="1"/>
</dbReference>
<dbReference type="PANTHER" id="PTHR43133:SF62">
    <property type="entry name" value="RNA POLYMERASE SIGMA FACTOR SIGZ"/>
    <property type="match status" value="1"/>
</dbReference>
<proteinExistence type="inferred from homology"/>
<dbReference type="SUPFAM" id="SSF88946">
    <property type="entry name" value="Sigma2 domain of RNA polymerase sigma factors"/>
    <property type="match status" value="1"/>
</dbReference>
<evidence type="ECO:0000259" key="6">
    <source>
        <dbReference type="Pfam" id="PF04542"/>
    </source>
</evidence>
<evidence type="ECO:0000256" key="2">
    <source>
        <dbReference type="ARBA" id="ARBA00023015"/>
    </source>
</evidence>
<feature type="domain" description="RNA polymerase sigma factor 70 region 4 type 2" evidence="7">
    <location>
        <begin position="106"/>
        <end position="157"/>
    </location>
</feature>
<dbReference type="NCBIfam" id="TIGR02937">
    <property type="entry name" value="sigma70-ECF"/>
    <property type="match status" value="1"/>
</dbReference>
<dbReference type="InterPro" id="IPR007627">
    <property type="entry name" value="RNA_pol_sigma70_r2"/>
</dbReference>
<evidence type="ECO:0000259" key="7">
    <source>
        <dbReference type="Pfam" id="PF08281"/>
    </source>
</evidence>
<evidence type="ECO:0000313" key="8">
    <source>
        <dbReference type="EMBL" id="QUV95441.1"/>
    </source>
</evidence>
<dbReference type="InterPro" id="IPR039425">
    <property type="entry name" value="RNA_pol_sigma-70-like"/>
</dbReference>
<keyword evidence="9" id="KW-1185">Reference proteome</keyword>
<evidence type="ECO:0000313" key="9">
    <source>
        <dbReference type="Proteomes" id="UP000677668"/>
    </source>
</evidence>
<name>A0ABX8B764_9BACT</name>
<dbReference type="InterPro" id="IPR036388">
    <property type="entry name" value="WH-like_DNA-bd_sf"/>
</dbReference>
<protein>
    <recommendedName>
        <fullName evidence="5">RNA polymerase sigma factor SigZ</fullName>
    </recommendedName>
</protein>
<dbReference type="InterPro" id="IPR014284">
    <property type="entry name" value="RNA_pol_sigma-70_dom"/>
</dbReference>
<dbReference type="EMBL" id="CP072643">
    <property type="protein sequence ID" value="QUV95441.1"/>
    <property type="molecule type" value="Genomic_DNA"/>
</dbReference>
<comment type="similarity">
    <text evidence="1">Belongs to the sigma-70 factor family. ECF subfamily.</text>
</comment>
<dbReference type="Gene3D" id="1.10.10.10">
    <property type="entry name" value="Winged helix-like DNA-binding domain superfamily/Winged helix DNA-binding domain"/>
    <property type="match status" value="1"/>
</dbReference>
<evidence type="ECO:0000256" key="1">
    <source>
        <dbReference type="ARBA" id="ARBA00010641"/>
    </source>
</evidence>
<dbReference type="Gene3D" id="1.10.1740.10">
    <property type="match status" value="1"/>
</dbReference>
<sequence>MEQDLAALWQMFHDRLYQFIRQRVKNPADADDILQDVFLRIHHRLHTVRERERLVSWMFQIARHAVIDHYCSSSRQWETAAEQEMALAAHSGEEAVTTLNQELATCLQPMLRALPSTYQEALRLVEPEGMTQKAAAERLGLSLSGVKSRVQRSRQQLRAMLLQCCEIERDRLGNVLDYRLKQGARCGPHKLEETHCPCQESKP</sequence>
<evidence type="ECO:0000256" key="3">
    <source>
        <dbReference type="ARBA" id="ARBA00023082"/>
    </source>
</evidence>
<dbReference type="InterPro" id="IPR014304">
    <property type="entry name" value="RNA_pol_sigma-Z"/>
</dbReference>
<evidence type="ECO:0000256" key="5">
    <source>
        <dbReference type="NCBIfam" id="TIGR02959"/>
    </source>
</evidence>
<dbReference type="Pfam" id="PF08281">
    <property type="entry name" value="Sigma70_r4_2"/>
    <property type="match status" value="1"/>
</dbReference>
<dbReference type="InterPro" id="IPR013324">
    <property type="entry name" value="RNA_pol_sigma_r3/r4-like"/>
</dbReference>
<dbReference type="InterPro" id="IPR013249">
    <property type="entry name" value="RNA_pol_sigma70_r4_t2"/>
</dbReference>